<reference evidence="6 7" key="1">
    <citation type="submission" date="2020-04" db="EMBL/GenBank/DDBJ databases">
        <authorList>
            <person name="Klaysubun C."/>
            <person name="Duangmal K."/>
            <person name="Lipun K."/>
        </authorList>
    </citation>
    <scope>NUCLEOTIDE SEQUENCE [LARGE SCALE GENOMIC DNA]</scope>
    <source>
        <strain evidence="6 7">K10HN5</strain>
    </source>
</reference>
<organism evidence="6 7">
    <name type="scientific">Pseudonocardia acidicola</name>
    <dbReference type="NCBI Taxonomy" id="2724939"/>
    <lineage>
        <taxon>Bacteria</taxon>
        <taxon>Bacillati</taxon>
        <taxon>Actinomycetota</taxon>
        <taxon>Actinomycetes</taxon>
        <taxon>Pseudonocardiales</taxon>
        <taxon>Pseudonocardiaceae</taxon>
        <taxon>Pseudonocardia</taxon>
    </lineage>
</organism>
<keyword evidence="2 4" id="KW-0732">Signal</keyword>
<evidence type="ECO:0000256" key="1">
    <source>
        <dbReference type="ARBA" id="ARBA00010088"/>
    </source>
</evidence>
<dbReference type="InterPro" id="IPR029058">
    <property type="entry name" value="AB_hydrolase_fold"/>
</dbReference>
<evidence type="ECO:0000256" key="3">
    <source>
        <dbReference type="ARBA" id="ARBA00022801"/>
    </source>
</evidence>
<evidence type="ECO:0000259" key="5">
    <source>
        <dbReference type="Pfam" id="PF00561"/>
    </source>
</evidence>
<dbReference type="Pfam" id="PF00561">
    <property type="entry name" value="Abhydrolase_1"/>
    <property type="match status" value="1"/>
</dbReference>
<proteinExistence type="inferred from homology"/>
<sequence length="524" mass="54206">MLAIFALVAALSLACGPAVAATPPVPADGQPPSGAPAPGLARFYDQHLSWGSCAPFATTPADKQAYTAPRLQCAYLEVPENYANPGGATVRIGLLRVPASDPAHRIGSLVMNPGGPGASGMSTAASFAAQVAATDLGRRFDFVGFDPRSVASSQPAVLCETPAEQDAERAADLSADTSPSGVAKLEAQEKTDNAECVARTGTGTGLLANIGTRDVARDLDVMRAALGDQKLTFLGYSYGTRLGTAYAEAFPHNVRAMILDGAIDPAQNPIDRNVDQVAGFQKAFDAFAAFCTRRSDCALGTDPARAVAAYQALTRPLLDHPAPTADGRTLTYDDATIGTITALYQPAGWQTLNTGLAELARGRGDTLMKLADAYDNRSPDGSYGNDTAAFTAISCVDDPPVTDRATARALDARDRAAAPFEDSGRPPSDALGQCAFWPVPPTTQPHVPNVSGLPPVVVISTTGDPATPYRSGVNLAKDLGARLLTVQGTQHTAFLQGITCVDSAGVAYLTSLTLPAKGMVCAAS</sequence>
<dbReference type="InterPro" id="IPR051601">
    <property type="entry name" value="Serine_prot/Carboxylest_S33"/>
</dbReference>
<dbReference type="RefSeq" id="WP_169379594.1">
    <property type="nucleotide sequence ID" value="NZ_JAAXLA010000003.1"/>
</dbReference>
<keyword evidence="7" id="KW-1185">Reference proteome</keyword>
<accession>A0ABX1S3W8</accession>
<evidence type="ECO:0000256" key="2">
    <source>
        <dbReference type="ARBA" id="ARBA00022729"/>
    </source>
</evidence>
<comment type="similarity">
    <text evidence="1">Belongs to the peptidase S33 family.</text>
</comment>
<feature type="domain" description="AB hydrolase-1" evidence="5">
    <location>
        <begin position="109"/>
        <end position="497"/>
    </location>
</feature>
<comment type="caution">
    <text evidence="6">The sequence shown here is derived from an EMBL/GenBank/DDBJ whole genome shotgun (WGS) entry which is preliminary data.</text>
</comment>
<dbReference type="InterPro" id="IPR000073">
    <property type="entry name" value="AB_hydrolase_1"/>
</dbReference>
<dbReference type="Gene3D" id="3.40.50.1820">
    <property type="entry name" value="alpha/beta hydrolase"/>
    <property type="match status" value="1"/>
</dbReference>
<dbReference type="PANTHER" id="PTHR43248">
    <property type="entry name" value="2-SUCCINYL-6-HYDROXY-2,4-CYCLOHEXADIENE-1-CARBOXYLATE SYNTHASE"/>
    <property type="match status" value="1"/>
</dbReference>
<evidence type="ECO:0000313" key="7">
    <source>
        <dbReference type="Proteomes" id="UP000820669"/>
    </source>
</evidence>
<name>A0ABX1S3W8_9PSEU</name>
<feature type="chain" id="PRO_5046718202" evidence="4">
    <location>
        <begin position="21"/>
        <end position="524"/>
    </location>
</feature>
<keyword evidence="3 6" id="KW-0378">Hydrolase</keyword>
<dbReference type="Proteomes" id="UP000820669">
    <property type="component" value="Unassembled WGS sequence"/>
</dbReference>
<evidence type="ECO:0000313" key="6">
    <source>
        <dbReference type="EMBL" id="NMH96230.1"/>
    </source>
</evidence>
<dbReference type="EMBL" id="JAAXLA010000003">
    <property type="protein sequence ID" value="NMH96230.1"/>
    <property type="molecule type" value="Genomic_DNA"/>
</dbReference>
<feature type="signal peptide" evidence="4">
    <location>
        <begin position="1"/>
        <end position="20"/>
    </location>
</feature>
<dbReference type="SUPFAM" id="SSF53474">
    <property type="entry name" value="alpha/beta-Hydrolases"/>
    <property type="match status" value="1"/>
</dbReference>
<gene>
    <name evidence="6" type="ORF">HF526_02660</name>
</gene>
<dbReference type="PANTHER" id="PTHR43248:SF29">
    <property type="entry name" value="TRIPEPTIDYL AMINOPEPTIDASE"/>
    <property type="match status" value="1"/>
</dbReference>
<dbReference type="GO" id="GO:0016787">
    <property type="term" value="F:hydrolase activity"/>
    <property type="evidence" value="ECO:0007669"/>
    <property type="project" value="UniProtKB-KW"/>
</dbReference>
<evidence type="ECO:0000256" key="4">
    <source>
        <dbReference type="SAM" id="SignalP"/>
    </source>
</evidence>
<protein>
    <submittedName>
        <fullName evidence="6">Alpha/beta hydrolase</fullName>
    </submittedName>
</protein>